<accession>A0A397W847</accession>
<organism evidence="2 3">
    <name type="scientific">Gigaspora rosea</name>
    <dbReference type="NCBI Taxonomy" id="44941"/>
    <lineage>
        <taxon>Eukaryota</taxon>
        <taxon>Fungi</taxon>
        <taxon>Fungi incertae sedis</taxon>
        <taxon>Mucoromycota</taxon>
        <taxon>Glomeromycotina</taxon>
        <taxon>Glomeromycetes</taxon>
        <taxon>Diversisporales</taxon>
        <taxon>Gigasporaceae</taxon>
        <taxon>Gigaspora</taxon>
    </lineage>
</organism>
<sequence length="62" mass="7176">MCIHALLHFCVCFFIYLILIISLVFIITVTLYSSYAAFNACNWRIEQRIQALYAVTIMGLIL</sequence>
<keyword evidence="1" id="KW-1133">Transmembrane helix</keyword>
<dbReference type="EMBL" id="QKWP01000003">
    <property type="protein sequence ID" value="RIB30875.1"/>
    <property type="molecule type" value="Genomic_DNA"/>
</dbReference>
<dbReference type="AlphaFoldDB" id="A0A397W847"/>
<keyword evidence="3" id="KW-1185">Reference proteome</keyword>
<proteinExistence type="predicted"/>
<comment type="caution">
    <text evidence="2">The sequence shown here is derived from an EMBL/GenBank/DDBJ whole genome shotgun (WGS) entry which is preliminary data.</text>
</comment>
<name>A0A397W847_9GLOM</name>
<gene>
    <name evidence="2" type="ORF">C2G38_2052435</name>
</gene>
<evidence type="ECO:0000313" key="3">
    <source>
        <dbReference type="Proteomes" id="UP000266673"/>
    </source>
</evidence>
<protein>
    <submittedName>
        <fullName evidence="2">Uncharacterized protein</fullName>
    </submittedName>
</protein>
<keyword evidence="1" id="KW-0472">Membrane</keyword>
<feature type="transmembrane region" description="Helical" evidence="1">
    <location>
        <begin position="6"/>
        <end position="38"/>
    </location>
</feature>
<evidence type="ECO:0000313" key="2">
    <source>
        <dbReference type="EMBL" id="RIB30875.1"/>
    </source>
</evidence>
<dbReference type="Proteomes" id="UP000266673">
    <property type="component" value="Unassembled WGS sequence"/>
</dbReference>
<evidence type="ECO:0000256" key="1">
    <source>
        <dbReference type="SAM" id="Phobius"/>
    </source>
</evidence>
<reference evidence="2 3" key="1">
    <citation type="submission" date="2018-06" db="EMBL/GenBank/DDBJ databases">
        <title>Comparative genomics reveals the genomic features of Rhizophagus irregularis, R. cerebriforme, R. diaphanum and Gigaspora rosea, and their symbiotic lifestyle signature.</title>
        <authorList>
            <person name="Morin E."/>
            <person name="San Clemente H."/>
            <person name="Chen E.C.H."/>
            <person name="De La Providencia I."/>
            <person name="Hainaut M."/>
            <person name="Kuo A."/>
            <person name="Kohler A."/>
            <person name="Murat C."/>
            <person name="Tang N."/>
            <person name="Roy S."/>
            <person name="Loubradou J."/>
            <person name="Henrissat B."/>
            <person name="Grigoriev I.V."/>
            <person name="Corradi N."/>
            <person name="Roux C."/>
            <person name="Martin F.M."/>
        </authorList>
    </citation>
    <scope>NUCLEOTIDE SEQUENCE [LARGE SCALE GENOMIC DNA]</scope>
    <source>
        <strain evidence="2 3">DAOM 194757</strain>
    </source>
</reference>
<keyword evidence="1" id="KW-0812">Transmembrane</keyword>